<dbReference type="OrthoDB" id="594879at2"/>
<dbReference type="AlphaFoldDB" id="A0A4R7DC22"/>
<keyword evidence="5" id="KW-1185">Reference proteome</keyword>
<evidence type="ECO:0000256" key="1">
    <source>
        <dbReference type="SAM" id="SignalP"/>
    </source>
</evidence>
<feature type="domain" description="Deacetylase PdaC" evidence="3">
    <location>
        <begin position="75"/>
        <end position="167"/>
    </location>
</feature>
<dbReference type="Pfam" id="PF13739">
    <property type="entry name" value="PdaC"/>
    <property type="match status" value="1"/>
</dbReference>
<gene>
    <name evidence="4" type="ORF">B0I21_101618</name>
</gene>
<feature type="domain" description="DUF3298" evidence="2">
    <location>
        <begin position="197"/>
        <end position="260"/>
    </location>
</feature>
<name>A0A4R7DC22_9SPHI</name>
<dbReference type="InterPro" id="IPR021729">
    <property type="entry name" value="DUF3298"/>
</dbReference>
<keyword evidence="1" id="KW-0732">Signal</keyword>
<dbReference type="InterPro" id="IPR025303">
    <property type="entry name" value="PdaC"/>
</dbReference>
<evidence type="ECO:0000259" key="2">
    <source>
        <dbReference type="Pfam" id="PF11738"/>
    </source>
</evidence>
<sequence length="278" mass="31157">MGKCVFRFWKLSKRSVLVGLGLLTAYFAESCFSENKTEQATHAAGGIVATDTLAYQVVNFKDFSPYFSGTETSVDSTLFTAQYPVFQPEVQELVKRAIFIDGENTVEQVADSFLGGYNEYAEEQMDAGNGAIPPWFKHQHCQVVLNKPGILTLRNAINDYTGGAHGMEVELWFSYDVKQKKRLVLADVVQDSTQFLAIAEHHFRKLEQLSDTASYGAEYFFDSFALPENFGLTKDGILFHYNPYEIKSYAEGGTTLLVPYADVKDILTDRAKELLKAI</sequence>
<proteinExistence type="predicted"/>
<dbReference type="Pfam" id="PF11738">
    <property type="entry name" value="DUF3298"/>
    <property type="match status" value="1"/>
</dbReference>
<accession>A0A4R7DC22</accession>
<evidence type="ECO:0000313" key="5">
    <source>
        <dbReference type="Proteomes" id="UP000294752"/>
    </source>
</evidence>
<feature type="chain" id="PRO_5020993003" evidence="1">
    <location>
        <begin position="31"/>
        <end position="278"/>
    </location>
</feature>
<reference evidence="4 5" key="1">
    <citation type="submission" date="2019-03" db="EMBL/GenBank/DDBJ databases">
        <title>Genomic Encyclopedia of Type Strains, Phase III (KMG-III): the genomes of soil and plant-associated and newly described type strains.</title>
        <authorList>
            <person name="Whitman W."/>
        </authorList>
    </citation>
    <scope>NUCLEOTIDE SEQUENCE [LARGE SCALE GENOMIC DNA]</scope>
    <source>
        <strain evidence="4 5">CGMCC 1.12801</strain>
    </source>
</reference>
<dbReference type="Gene3D" id="3.30.565.40">
    <property type="entry name" value="Fervidobacterium nodosum Rt17-B1 like"/>
    <property type="match status" value="1"/>
</dbReference>
<dbReference type="Proteomes" id="UP000294752">
    <property type="component" value="Unassembled WGS sequence"/>
</dbReference>
<evidence type="ECO:0000313" key="4">
    <source>
        <dbReference type="EMBL" id="TDS17745.1"/>
    </source>
</evidence>
<dbReference type="RefSeq" id="WP_133638907.1">
    <property type="nucleotide sequence ID" value="NZ_SNZV01000001.1"/>
</dbReference>
<dbReference type="InterPro" id="IPR037126">
    <property type="entry name" value="PdaC/RsiV-like_sf"/>
</dbReference>
<organism evidence="4 5">
    <name type="scientific">Sphingobacterium paludis</name>
    <dbReference type="NCBI Taxonomy" id="1476465"/>
    <lineage>
        <taxon>Bacteria</taxon>
        <taxon>Pseudomonadati</taxon>
        <taxon>Bacteroidota</taxon>
        <taxon>Sphingobacteriia</taxon>
        <taxon>Sphingobacteriales</taxon>
        <taxon>Sphingobacteriaceae</taxon>
        <taxon>Sphingobacterium</taxon>
    </lineage>
</organism>
<evidence type="ECO:0000259" key="3">
    <source>
        <dbReference type="Pfam" id="PF13739"/>
    </source>
</evidence>
<dbReference type="Gene3D" id="3.90.640.20">
    <property type="entry name" value="Heat-shock cognate protein, ATPase"/>
    <property type="match status" value="1"/>
</dbReference>
<comment type="caution">
    <text evidence="4">The sequence shown here is derived from an EMBL/GenBank/DDBJ whole genome shotgun (WGS) entry which is preliminary data.</text>
</comment>
<feature type="signal peptide" evidence="1">
    <location>
        <begin position="1"/>
        <end position="30"/>
    </location>
</feature>
<dbReference type="EMBL" id="SNZV01000001">
    <property type="protein sequence ID" value="TDS17745.1"/>
    <property type="molecule type" value="Genomic_DNA"/>
</dbReference>
<protein>
    <submittedName>
        <fullName evidence="4">Uncharacterized protein DUF3298</fullName>
    </submittedName>
</protein>